<dbReference type="EMBL" id="JAHLJV010000025">
    <property type="protein sequence ID" value="KAK1593537.1"/>
    <property type="molecule type" value="Genomic_DNA"/>
</dbReference>
<evidence type="ECO:0000313" key="2">
    <source>
        <dbReference type="Proteomes" id="UP001230504"/>
    </source>
</evidence>
<dbReference type="GeneID" id="85441939"/>
<dbReference type="AlphaFoldDB" id="A0AAD8V435"/>
<comment type="caution">
    <text evidence="1">The sequence shown here is derived from an EMBL/GenBank/DDBJ whole genome shotgun (WGS) entry which is preliminary data.</text>
</comment>
<organism evidence="1 2">
    <name type="scientific">Colletotrichum navitas</name>
    <dbReference type="NCBI Taxonomy" id="681940"/>
    <lineage>
        <taxon>Eukaryota</taxon>
        <taxon>Fungi</taxon>
        <taxon>Dikarya</taxon>
        <taxon>Ascomycota</taxon>
        <taxon>Pezizomycotina</taxon>
        <taxon>Sordariomycetes</taxon>
        <taxon>Hypocreomycetidae</taxon>
        <taxon>Glomerellales</taxon>
        <taxon>Glomerellaceae</taxon>
        <taxon>Colletotrichum</taxon>
        <taxon>Colletotrichum graminicola species complex</taxon>
    </lineage>
</organism>
<name>A0AAD8V435_9PEZI</name>
<sequence>MIHKIIARSVVVETRTVASYLATGRVRKIAGWFGSRNYRAETSGGVLLDSMEPIVFGSSVIMKKGINSVVINLLSTKWSRTLFRFGRTRYRSTLENDVYPRFWIIPILLQGHHLERELKPCDNLSDPLLGGNHGCAAVGERSNIHKDTRRVPFYRVQCV</sequence>
<dbReference type="Proteomes" id="UP001230504">
    <property type="component" value="Unassembled WGS sequence"/>
</dbReference>
<gene>
    <name evidence="1" type="ORF">LY79DRAFT_552167</name>
</gene>
<reference evidence="1" key="1">
    <citation type="submission" date="2021-06" db="EMBL/GenBank/DDBJ databases">
        <title>Comparative genomics, transcriptomics and evolutionary studies reveal genomic signatures of adaptation to plant cell wall in hemibiotrophic fungi.</title>
        <authorList>
            <consortium name="DOE Joint Genome Institute"/>
            <person name="Baroncelli R."/>
            <person name="Diaz J.F."/>
            <person name="Benocci T."/>
            <person name="Peng M."/>
            <person name="Battaglia E."/>
            <person name="Haridas S."/>
            <person name="Andreopoulos W."/>
            <person name="Labutti K."/>
            <person name="Pangilinan J."/>
            <person name="Floch G.L."/>
            <person name="Makela M.R."/>
            <person name="Henrissat B."/>
            <person name="Grigoriev I.V."/>
            <person name="Crouch J.A."/>
            <person name="De Vries R.P."/>
            <person name="Sukno S.A."/>
            <person name="Thon M.R."/>
        </authorList>
    </citation>
    <scope>NUCLEOTIDE SEQUENCE</scope>
    <source>
        <strain evidence="1">CBS 125086</strain>
    </source>
</reference>
<dbReference type="RefSeq" id="XP_060414829.1">
    <property type="nucleotide sequence ID" value="XM_060557699.1"/>
</dbReference>
<keyword evidence="2" id="KW-1185">Reference proteome</keyword>
<accession>A0AAD8V435</accession>
<evidence type="ECO:0000313" key="1">
    <source>
        <dbReference type="EMBL" id="KAK1593537.1"/>
    </source>
</evidence>
<feature type="non-terminal residue" evidence="1">
    <location>
        <position position="159"/>
    </location>
</feature>
<proteinExistence type="predicted"/>
<protein>
    <submittedName>
        <fullName evidence="1">Uncharacterized protein</fullName>
    </submittedName>
</protein>